<comment type="caution">
    <text evidence="2">The sequence shown here is derived from an EMBL/GenBank/DDBJ whole genome shotgun (WGS) entry which is preliminary data.</text>
</comment>
<name>A0AAE4R761_9ACTN</name>
<feature type="region of interest" description="Disordered" evidence="1">
    <location>
        <begin position="76"/>
        <end position="110"/>
    </location>
</feature>
<evidence type="ECO:0000256" key="1">
    <source>
        <dbReference type="SAM" id="MobiDB-lite"/>
    </source>
</evidence>
<dbReference type="Proteomes" id="UP001185922">
    <property type="component" value="Unassembled WGS sequence"/>
</dbReference>
<feature type="region of interest" description="Disordered" evidence="1">
    <location>
        <begin position="1"/>
        <end position="23"/>
    </location>
</feature>
<gene>
    <name evidence="2" type="ORF">R3Q15_20755</name>
</gene>
<dbReference type="RefSeq" id="WP_024498601.1">
    <property type="nucleotide sequence ID" value="NZ_JANJEV010000001.1"/>
</dbReference>
<feature type="compositionally biased region" description="Basic and acidic residues" evidence="1">
    <location>
        <begin position="87"/>
        <end position="110"/>
    </location>
</feature>
<dbReference type="AlphaFoldDB" id="A0AAE4R761"/>
<accession>A0AAE4R761</accession>
<reference evidence="2" key="1">
    <citation type="submission" date="2023-10" db="EMBL/GenBank/DDBJ databases">
        <title>Development of a sustainable strategy for remediation of hydrocarbon-contaminated territories based on the waste exchange concept.</title>
        <authorList>
            <person name="Krivoruchko A."/>
        </authorList>
    </citation>
    <scope>NUCLEOTIDE SEQUENCE</scope>
    <source>
        <strain evidence="2">IEGM 1279</strain>
    </source>
</reference>
<evidence type="ECO:0000313" key="3">
    <source>
        <dbReference type="Proteomes" id="UP001185922"/>
    </source>
</evidence>
<proteinExistence type="predicted"/>
<sequence length="110" mass="11708">MANPGDPDTPGVVPQGTGAETTRPDEIIDAEIVHAGPAPGTLPDPDYTDTGVPTFDFVRDKIENRIATAIGSQELAEASAEGQSVDEMMRKRDEAAKKRLEEIRKSMGTG</sequence>
<dbReference type="EMBL" id="JAWLKH010000030">
    <property type="protein sequence ID" value="MDV6314279.1"/>
    <property type="molecule type" value="Genomic_DNA"/>
</dbReference>
<protein>
    <submittedName>
        <fullName evidence="2">PspA domain-containing protein</fullName>
    </submittedName>
</protein>
<evidence type="ECO:0000313" key="2">
    <source>
        <dbReference type="EMBL" id="MDV6314279.1"/>
    </source>
</evidence>
<organism evidence="2 3">
    <name type="scientific">Gordonia amicalis</name>
    <dbReference type="NCBI Taxonomy" id="89053"/>
    <lineage>
        <taxon>Bacteria</taxon>
        <taxon>Bacillati</taxon>
        <taxon>Actinomycetota</taxon>
        <taxon>Actinomycetes</taxon>
        <taxon>Mycobacteriales</taxon>
        <taxon>Gordoniaceae</taxon>
        <taxon>Gordonia</taxon>
    </lineage>
</organism>